<keyword evidence="7" id="KW-0809">Transit peptide</keyword>
<evidence type="ECO:0000256" key="6">
    <source>
        <dbReference type="ARBA" id="ARBA00022691"/>
    </source>
</evidence>
<protein>
    <recommendedName>
        <fullName evidence="9">rRNA methyltransferase 1, mitochondrial</fullName>
    </recommendedName>
</protein>
<evidence type="ECO:0000256" key="4">
    <source>
        <dbReference type="ARBA" id="ARBA00022603"/>
    </source>
</evidence>
<evidence type="ECO:0000256" key="10">
    <source>
        <dbReference type="SAM" id="MobiDB-lite"/>
    </source>
</evidence>
<dbReference type="GO" id="GO:0005739">
    <property type="term" value="C:mitochondrion"/>
    <property type="evidence" value="ECO:0007669"/>
    <property type="project" value="UniProtKB-SubCell"/>
</dbReference>
<comment type="subcellular location">
    <subcellularLocation>
        <location evidence="1">Mitochondrion</location>
    </subcellularLocation>
</comment>
<dbReference type="SMART" id="SM00967">
    <property type="entry name" value="SpoU_sub_bind"/>
    <property type="match status" value="1"/>
</dbReference>
<dbReference type="AlphaFoldDB" id="A0A1E3PEQ8"/>
<dbReference type="PANTHER" id="PTHR46103:SF1">
    <property type="entry name" value="RRNA METHYLTRANSFERASE 1, MITOCHONDRIAL"/>
    <property type="match status" value="1"/>
</dbReference>
<dbReference type="InterPro" id="IPR029028">
    <property type="entry name" value="Alpha/beta_knot_MTases"/>
</dbReference>
<dbReference type="InterPro" id="IPR029064">
    <property type="entry name" value="Ribosomal_eL30-like_sf"/>
</dbReference>
<keyword evidence="6" id="KW-0949">S-adenosyl-L-methionine</keyword>
<dbReference type="PANTHER" id="PTHR46103">
    <property type="entry name" value="RRNA METHYLTRANSFERASE 1, MITOCHONDRIAL"/>
    <property type="match status" value="1"/>
</dbReference>
<proteinExistence type="inferred from homology"/>
<keyword evidence="3" id="KW-0698">rRNA processing</keyword>
<evidence type="ECO:0000256" key="9">
    <source>
        <dbReference type="ARBA" id="ARBA00034881"/>
    </source>
</evidence>
<dbReference type="EMBL" id="KV454413">
    <property type="protein sequence ID" value="ODQ63906.1"/>
    <property type="molecule type" value="Genomic_DNA"/>
</dbReference>
<evidence type="ECO:0000256" key="5">
    <source>
        <dbReference type="ARBA" id="ARBA00022679"/>
    </source>
</evidence>
<evidence type="ECO:0000313" key="12">
    <source>
        <dbReference type="EMBL" id="ODQ63906.1"/>
    </source>
</evidence>
<feature type="domain" description="RNA 2-O ribose methyltransferase substrate binding" evidence="11">
    <location>
        <begin position="182"/>
        <end position="260"/>
    </location>
</feature>
<dbReference type="InterPro" id="IPR047261">
    <property type="entry name" value="MRM1_MeTrfase_dom"/>
</dbReference>
<evidence type="ECO:0000256" key="3">
    <source>
        <dbReference type="ARBA" id="ARBA00022552"/>
    </source>
</evidence>
<name>A0A1E3PEQ8_9ASCO</name>
<dbReference type="SUPFAM" id="SSF75217">
    <property type="entry name" value="alpha/beta knot"/>
    <property type="match status" value="1"/>
</dbReference>
<dbReference type="InterPro" id="IPR029026">
    <property type="entry name" value="tRNA_m1G_MTases_N"/>
</dbReference>
<evidence type="ECO:0000256" key="2">
    <source>
        <dbReference type="ARBA" id="ARBA00007228"/>
    </source>
</evidence>
<feature type="compositionally biased region" description="Basic and acidic residues" evidence="10">
    <location>
        <begin position="68"/>
        <end position="111"/>
    </location>
</feature>
<feature type="compositionally biased region" description="Basic and acidic residues" evidence="10">
    <location>
        <begin position="120"/>
        <end position="131"/>
    </location>
</feature>
<gene>
    <name evidence="12" type="ORF">NADFUDRAFT_83984</name>
</gene>
<dbReference type="Pfam" id="PF08032">
    <property type="entry name" value="SpoU_sub_bind"/>
    <property type="match status" value="1"/>
</dbReference>
<evidence type="ECO:0000256" key="8">
    <source>
        <dbReference type="ARBA" id="ARBA00023128"/>
    </source>
</evidence>
<evidence type="ECO:0000313" key="13">
    <source>
        <dbReference type="Proteomes" id="UP000095009"/>
    </source>
</evidence>
<evidence type="ECO:0000256" key="7">
    <source>
        <dbReference type="ARBA" id="ARBA00022946"/>
    </source>
</evidence>
<dbReference type="SUPFAM" id="SSF55315">
    <property type="entry name" value="L30e-like"/>
    <property type="match status" value="1"/>
</dbReference>
<comment type="similarity">
    <text evidence="2">Belongs to the class IV-like SAM-binding methyltransferase superfamily. RNA methyltransferase TrmH family.</text>
</comment>
<keyword evidence="8" id="KW-0496">Mitochondrion</keyword>
<dbReference type="InterPro" id="IPR047182">
    <property type="entry name" value="MRM1"/>
</dbReference>
<dbReference type="Gene3D" id="3.40.1280.10">
    <property type="match status" value="1"/>
</dbReference>
<sequence length="544" mass="61458">MFNPTARISVLRQRVRTFHTGLVPFKWSPESPIAEYKTKQQLNTKAWERAGQTKDEYFGKFKHIHAQQIEKKREYEEKHPKAFHYRKENRSESRMKDSRSDRFNRQEDRAGSRNSNGRFNRNERNDHRDSYNRSNWNDQNDRAPRTVMAKNGKVYDMQYSLSDRIEHTKRDYGLDVYANYDIIYGKQAVLSALKSDKRDAVVRLLFHKFGDIELQGQMTNLMKLKNGKVQEVESKHELNLLSSNAVHNGVLLIAKPINVPQVHHLTHSKELHMDSITSTPLPSESKILVASPSQNNLRPKDFTCEDPETLPSGASATSEGPTIPEVTEAMKPSKSVFNAIINKYFERFEQPLRLSAKAVIEDKRYPLMVYLDSISDPHNVGAIIRSVYFLGGDGIILSSKNTSPITPVVAKTSSGAVECIDIYQTDKPLQLFEKSRENGWKIVAATIDPAAEPIDDTDPRLGASKKPCQVLALDQAKELLKKSPVILVLGSEGEGIRKSLIQRSDFTVSIPIANRVILDGETNSPVDSLNVSVASALLVSKFLE</sequence>
<keyword evidence="4 12" id="KW-0489">Methyltransferase</keyword>
<dbReference type="STRING" id="857566.A0A1E3PEQ8"/>
<accession>A0A1E3PEQ8</accession>
<reference evidence="12 13" key="1">
    <citation type="journal article" date="2016" name="Proc. Natl. Acad. Sci. U.S.A.">
        <title>Comparative genomics of biotechnologically important yeasts.</title>
        <authorList>
            <person name="Riley R."/>
            <person name="Haridas S."/>
            <person name="Wolfe K.H."/>
            <person name="Lopes M.R."/>
            <person name="Hittinger C.T."/>
            <person name="Goeker M."/>
            <person name="Salamov A.A."/>
            <person name="Wisecaver J.H."/>
            <person name="Long T.M."/>
            <person name="Calvey C.H."/>
            <person name="Aerts A.L."/>
            <person name="Barry K.W."/>
            <person name="Choi C."/>
            <person name="Clum A."/>
            <person name="Coughlan A.Y."/>
            <person name="Deshpande S."/>
            <person name="Douglass A.P."/>
            <person name="Hanson S.J."/>
            <person name="Klenk H.-P."/>
            <person name="LaButti K.M."/>
            <person name="Lapidus A."/>
            <person name="Lindquist E.A."/>
            <person name="Lipzen A.M."/>
            <person name="Meier-Kolthoff J.P."/>
            <person name="Ohm R.A."/>
            <person name="Otillar R.P."/>
            <person name="Pangilinan J.L."/>
            <person name="Peng Y."/>
            <person name="Rokas A."/>
            <person name="Rosa C.A."/>
            <person name="Scheuner C."/>
            <person name="Sibirny A.A."/>
            <person name="Slot J.C."/>
            <person name="Stielow J.B."/>
            <person name="Sun H."/>
            <person name="Kurtzman C.P."/>
            <person name="Blackwell M."/>
            <person name="Grigoriev I.V."/>
            <person name="Jeffries T.W."/>
        </authorList>
    </citation>
    <scope>NUCLEOTIDE SEQUENCE [LARGE SCALE GENOMIC DNA]</scope>
    <source>
        <strain evidence="12 13">DSM 6958</strain>
    </source>
</reference>
<organism evidence="12 13">
    <name type="scientific">Nadsonia fulvescens var. elongata DSM 6958</name>
    <dbReference type="NCBI Taxonomy" id="857566"/>
    <lineage>
        <taxon>Eukaryota</taxon>
        <taxon>Fungi</taxon>
        <taxon>Dikarya</taxon>
        <taxon>Ascomycota</taxon>
        <taxon>Saccharomycotina</taxon>
        <taxon>Dipodascomycetes</taxon>
        <taxon>Dipodascales</taxon>
        <taxon>Dipodascales incertae sedis</taxon>
        <taxon>Nadsonia</taxon>
    </lineage>
</organism>
<dbReference type="Gene3D" id="3.30.1330.30">
    <property type="match status" value="1"/>
</dbReference>
<keyword evidence="13" id="KW-1185">Reference proteome</keyword>
<dbReference type="GO" id="GO:0016435">
    <property type="term" value="F:rRNA (guanine) methyltransferase activity"/>
    <property type="evidence" value="ECO:0007669"/>
    <property type="project" value="TreeGrafter"/>
</dbReference>
<dbReference type="InterPro" id="IPR013123">
    <property type="entry name" value="SpoU_subst-bd"/>
</dbReference>
<feature type="region of interest" description="Disordered" evidence="10">
    <location>
        <begin position="68"/>
        <end position="143"/>
    </location>
</feature>
<keyword evidence="5 12" id="KW-0808">Transferase</keyword>
<dbReference type="Pfam" id="PF00588">
    <property type="entry name" value="SpoU_methylase"/>
    <property type="match status" value="1"/>
</dbReference>
<dbReference type="OrthoDB" id="270651at2759"/>
<evidence type="ECO:0000259" key="11">
    <source>
        <dbReference type="SMART" id="SM00967"/>
    </source>
</evidence>
<dbReference type="Proteomes" id="UP000095009">
    <property type="component" value="Unassembled WGS sequence"/>
</dbReference>
<evidence type="ECO:0000256" key="1">
    <source>
        <dbReference type="ARBA" id="ARBA00004173"/>
    </source>
</evidence>
<dbReference type="InterPro" id="IPR001537">
    <property type="entry name" value="SpoU_MeTrfase"/>
</dbReference>
<dbReference type="GO" id="GO:0003723">
    <property type="term" value="F:RNA binding"/>
    <property type="evidence" value="ECO:0007669"/>
    <property type="project" value="InterPro"/>
</dbReference>
<dbReference type="CDD" id="cd18105">
    <property type="entry name" value="SpoU-like_MRM1"/>
    <property type="match status" value="1"/>
</dbReference>